<dbReference type="Gene3D" id="2.160.20.80">
    <property type="entry name" value="E3 ubiquitin-protein ligase SopA"/>
    <property type="match status" value="1"/>
</dbReference>
<keyword evidence="2" id="KW-1185">Reference proteome</keyword>
<gene>
    <name evidence="1" type="ORF">IGS68_19160</name>
</gene>
<dbReference type="RefSeq" id="WP_201072691.1">
    <property type="nucleotide sequence ID" value="NZ_CP067420.1"/>
</dbReference>
<evidence type="ECO:0000313" key="2">
    <source>
        <dbReference type="Proteomes" id="UP000595197"/>
    </source>
</evidence>
<evidence type="ECO:0000313" key="1">
    <source>
        <dbReference type="EMBL" id="QQP88164.1"/>
    </source>
</evidence>
<organism evidence="1 2">
    <name type="scientific">Skermanella cutis</name>
    <dbReference type="NCBI Taxonomy" id="2775420"/>
    <lineage>
        <taxon>Bacteria</taxon>
        <taxon>Pseudomonadati</taxon>
        <taxon>Pseudomonadota</taxon>
        <taxon>Alphaproteobacteria</taxon>
        <taxon>Rhodospirillales</taxon>
        <taxon>Azospirillaceae</taxon>
        <taxon>Skermanella</taxon>
    </lineage>
</organism>
<dbReference type="InterPro" id="IPR051082">
    <property type="entry name" value="Pentapeptide-BTB/POZ_domain"/>
</dbReference>
<protein>
    <submittedName>
        <fullName evidence="1">Pentapeptide repeat-containing protein</fullName>
    </submittedName>
</protein>
<accession>A0ABX7B1G3</accession>
<name>A0ABX7B1G3_9PROT</name>
<dbReference type="PANTHER" id="PTHR14136:SF17">
    <property type="entry name" value="BTB_POZ DOMAIN-CONTAINING PROTEIN KCTD9"/>
    <property type="match status" value="1"/>
</dbReference>
<dbReference type="SUPFAM" id="SSF141571">
    <property type="entry name" value="Pentapeptide repeat-like"/>
    <property type="match status" value="1"/>
</dbReference>
<proteinExistence type="predicted"/>
<reference evidence="1" key="1">
    <citation type="submission" date="2021-02" db="EMBL/GenBank/DDBJ databases">
        <title>Skermanella TT6 skin isolate.</title>
        <authorList>
            <person name="Lee K."/>
            <person name="Ganzorig M."/>
        </authorList>
    </citation>
    <scope>NUCLEOTIDE SEQUENCE</scope>
    <source>
        <strain evidence="1">TT6</strain>
    </source>
</reference>
<dbReference type="PANTHER" id="PTHR14136">
    <property type="entry name" value="BTB_POZ DOMAIN-CONTAINING PROTEIN KCTD9"/>
    <property type="match status" value="1"/>
</dbReference>
<sequence length="318" mass="34767">MDSPPPDLLSWAFWFKDSASVRDLLVSLGAVIGLPLLIWREITGHRTANIAAERHLKQMEADRERRITDSFTKAVELLGKPELEVRLGAIYALERIAHESQRDHWPIMETLTAYVREKSPIYATIDSNQSQSSSDAAPTYGIDLSEGTANLSRELKQNSALRSRADIEGILTILLRRIVKYEKDDQRINLTNTHLVGIGLRGANLSGANLTGANLAGSHLFGINLSGAFLYKINLSGASLIEADLSKAALDGADLSEADLVGANLREARLYMANLSGADLSEADLTGARLRDVNLETVTLCNTIMPDGTLNNRDCEKN</sequence>
<dbReference type="EMBL" id="CP067420">
    <property type="protein sequence ID" value="QQP88164.1"/>
    <property type="molecule type" value="Genomic_DNA"/>
</dbReference>
<dbReference type="InterPro" id="IPR001646">
    <property type="entry name" value="5peptide_repeat"/>
</dbReference>
<dbReference type="Proteomes" id="UP000595197">
    <property type="component" value="Chromosome"/>
</dbReference>
<dbReference type="Pfam" id="PF00805">
    <property type="entry name" value="Pentapeptide"/>
    <property type="match status" value="2"/>
</dbReference>